<evidence type="ECO:0000256" key="1">
    <source>
        <dbReference type="SAM" id="MobiDB-lite"/>
    </source>
</evidence>
<feature type="compositionally biased region" description="Low complexity" evidence="1">
    <location>
        <begin position="580"/>
        <end position="589"/>
    </location>
</feature>
<name>A0A8J3CF25_9PSEU</name>
<protein>
    <submittedName>
        <fullName evidence="2">Uncharacterized protein</fullName>
    </submittedName>
</protein>
<dbReference type="InterPro" id="IPR036170">
    <property type="entry name" value="YezG-like_sf"/>
</dbReference>
<keyword evidence="3" id="KW-1185">Reference proteome</keyword>
<evidence type="ECO:0000313" key="3">
    <source>
        <dbReference type="Proteomes" id="UP000637578"/>
    </source>
</evidence>
<dbReference type="Proteomes" id="UP000637578">
    <property type="component" value="Unassembled WGS sequence"/>
</dbReference>
<feature type="region of interest" description="Disordered" evidence="1">
    <location>
        <begin position="502"/>
        <end position="535"/>
    </location>
</feature>
<comment type="caution">
    <text evidence="2">The sequence shown here is derived from an EMBL/GenBank/DDBJ whole genome shotgun (WGS) entry which is preliminary data.</text>
</comment>
<feature type="region of interest" description="Disordered" evidence="1">
    <location>
        <begin position="722"/>
        <end position="743"/>
    </location>
</feature>
<dbReference type="SUPFAM" id="SSF160424">
    <property type="entry name" value="BH3703-like"/>
    <property type="match status" value="1"/>
</dbReference>
<feature type="compositionally biased region" description="Basic and acidic residues" evidence="1">
    <location>
        <begin position="618"/>
        <end position="634"/>
    </location>
</feature>
<gene>
    <name evidence="2" type="ORF">GCM10012275_32770</name>
</gene>
<feature type="compositionally biased region" description="Polar residues" evidence="1">
    <location>
        <begin position="205"/>
        <end position="214"/>
    </location>
</feature>
<dbReference type="RefSeq" id="WP_189058542.1">
    <property type="nucleotide sequence ID" value="NZ_BMMK01000014.1"/>
</dbReference>
<feature type="compositionally biased region" description="Polar residues" evidence="1">
    <location>
        <begin position="596"/>
        <end position="614"/>
    </location>
</feature>
<reference evidence="2" key="1">
    <citation type="journal article" date="2014" name="Int. J. Syst. Evol. Microbiol.">
        <title>Complete genome sequence of Corynebacterium casei LMG S-19264T (=DSM 44701T), isolated from a smear-ripened cheese.</title>
        <authorList>
            <consortium name="US DOE Joint Genome Institute (JGI-PGF)"/>
            <person name="Walter F."/>
            <person name="Albersmeier A."/>
            <person name="Kalinowski J."/>
            <person name="Ruckert C."/>
        </authorList>
    </citation>
    <scope>NUCLEOTIDE SEQUENCE</scope>
    <source>
        <strain evidence="2">CGMCC 4.5737</strain>
    </source>
</reference>
<dbReference type="EMBL" id="BMMK01000014">
    <property type="protein sequence ID" value="GGM59085.1"/>
    <property type="molecule type" value="Genomic_DNA"/>
</dbReference>
<reference evidence="2" key="2">
    <citation type="submission" date="2020-09" db="EMBL/GenBank/DDBJ databases">
        <authorList>
            <person name="Sun Q."/>
            <person name="Zhou Y."/>
        </authorList>
    </citation>
    <scope>NUCLEOTIDE SEQUENCE</scope>
    <source>
        <strain evidence="2">CGMCC 4.5737</strain>
    </source>
</reference>
<evidence type="ECO:0000313" key="2">
    <source>
        <dbReference type="EMBL" id="GGM59085.1"/>
    </source>
</evidence>
<feature type="region of interest" description="Disordered" evidence="1">
    <location>
        <begin position="306"/>
        <end position="385"/>
    </location>
</feature>
<sequence length="743" mass="78221">MPPSTQQVVEQQGLLDQIAQTLLRAAPGQWRYVVAEFRIMGRHVELSTSVVLADGAALPLPPPVQVVEMCVVLRRNMHAPDTGAWFTARFQVQADGRMGSEFDYDNEPYWQNPPPATAFGEDLRAFPRLPDRTPRWLRERAAREASEAQPAGSGANTADQLGGSGMGTAEPFAGSGMGPTDPLATSVVGATDPFGASGAGPTDPLTGTTITNVDPRSRSGMNGADPFGGPGFHPANPPGAPGSTMANPLTGQHVDAGGPLDGSSATTVYPPAGSGNGPETAVARIELNASDTLATLSTNMPDALAESNTASMDPFGGPTGDNEVPSSGAGVTGRPSGPLPEARPANAVASRNGEPTGVDPEPPREDVRPQQVASRMGVGAPVPPVRFRNARTFDRQGPDGRPVVRRRPVPPDMVPGLLAYLEGAPVVRSSDVFEIDLLDQRPNAVPLALHTDGVWVWPAAVAYYLRQHGVPPDPALIEHIVQQRFEPPAVDEATLAAAHAHLDRRPRQPAAGTGERPWAPAENRNAEPSSMIPPTTVLAPSAVERGRVEPGSVPPDQPSAAAGEAATTWFGPGIREQRSAESAAAPSDSAARRAETPTQLVDSSPQSVDASDTASRWIEPEEAAKPTRAFDRRSAPPPSTGSPVLRELQRLLVVWDADPQRYRIREVADGAWCLLAEDQEWVVFCAREGEQHGRAAFTDCEAAGRYLLGAVLADGDGPGAMAGDDGAARADVRWPEVDPDDGR</sequence>
<accession>A0A8J3CF25</accession>
<feature type="compositionally biased region" description="Basic and acidic residues" evidence="1">
    <location>
        <begin position="726"/>
        <end position="743"/>
    </location>
</feature>
<organism evidence="2 3">
    <name type="scientific">Longimycelium tulufanense</name>
    <dbReference type="NCBI Taxonomy" id="907463"/>
    <lineage>
        <taxon>Bacteria</taxon>
        <taxon>Bacillati</taxon>
        <taxon>Actinomycetota</taxon>
        <taxon>Actinomycetes</taxon>
        <taxon>Pseudonocardiales</taxon>
        <taxon>Pseudonocardiaceae</taxon>
        <taxon>Longimycelium</taxon>
    </lineage>
</organism>
<proteinExistence type="predicted"/>
<feature type="region of interest" description="Disordered" evidence="1">
    <location>
        <begin position="139"/>
        <end position="279"/>
    </location>
</feature>
<feature type="region of interest" description="Disordered" evidence="1">
    <location>
        <begin position="577"/>
        <end position="643"/>
    </location>
</feature>
<dbReference type="AlphaFoldDB" id="A0A8J3CF25"/>